<keyword evidence="5" id="KW-0472">Membrane</keyword>
<accession>A0A7W7XZM7</accession>
<name>A0A7W7XZM7_9GAMM</name>
<sequence>MTPSQFPGHLAYVLCWLVGRLPLPVLHRLGDLWAVLAARRGWREAKVARRNIELLHPELDPAGRDSRVAAILRGTGRQIFETLRFWTHPARHNLRLVRSVTGDGHFAAALAAGRGLIIAAPHFGNWELLNQYLASRTPISIVYRPPDSAAGDAFVQLARRQPGVTQVRAESAGVRQLFRTLKEGGAVGILPDQQPKAGEGEFAPFFGLPALTMTLLPRLAARSGAPVLFAWAERLADGRFDIHFQPAPAAVADTDPAVATAALNVAVEGIARRDPTQYQWTYKRFSLQPPDSPLGGNPYWPDCYSARAIRNARND</sequence>
<evidence type="ECO:0000256" key="3">
    <source>
        <dbReference type="ARBA" id="ARBA00022519"/>
    </source>
</evidence>
<dbReference type="NCBIfam" id="NF006438">
    <property type="entry name" value="PRK08734.1"/>
    <property type="match status" value="1"/>
</dbReference>
<comment type="subcellular location">
    <subcellularLocation>
        <location evidence="1">Cell inner membrane</location>
    </subcellularLocation>
</comment>
<evidence type="ECO:0000256" key="5">
    <source>
        <dbReference type="ARBA" id="ARBA00023136"/>
    </source>
</evidence>
<dbReference type="PANTHER" id="PTHR30606:SF10">
    <property type="entry name" value="PHOSPHATIDYLINOSITOL MANNOSIDE ACYLTRANSFERASE"/>
    <property type="match status" value="1"/>
</dbReference>
<dbReference type="EC" id="2.3.1.241" evidence="7"/>
<evidence type="ECO:0000313" key="8">
    <source>
        <dbReference type="Proteomes" id="UP000519004"/>
    </source>
</evidence>
<keyword evidence="6 7" id="KW-0012">Acyltransferase</keyword>
<dbReference type="AlphaFoldDB" id="A0A7W7XZM7"/>
<dbReference type="PANTHER" id="PTHR30606">
    <property type="entry name" value="LIPID A BIOSYNTHESIS LAUROYL ACYLTRANSFERASE"/>
    <property type="match status" value="1"/>
</dbReference>
<reference evidence="7 8" key="1">
    <citation type="submission" date="2020-08" db="EMBL/GenBank/DDBJ databases">
        <title>Genomic Encyclopedia of Type Strains, Phase IV (KMG-IV): sequencing the most valuable type-strain genomes for metagenomic binning, comparative biology and taxonomic classification.</title>
        <authorList>
            <person name="Goeker M."/>
        </authorList>
    </citation>
    <scope>NUCLEOTIDE SEQUENCE [LARGE SCALE GENOMIC DNA]</scope>
    <source>
        <strain evidence="7 8">DSM 25897</strain>
    </source>
</reference>
<evidence type="ECO:0000313" key="7">
    <source>
        <dbReference type="EMBL" id="MBB5015414.1"/>
    </source>
</evidence>
<keyword evidence="8" id="KW-1185">Reference proteome</keyword>
<dbReference type="Pfam" id="PF03279">
    <property type="entry name" value="Lip_A_acyltrans"/>
    <property type="match status" value="1"/>
</dbReference>
<protein>
    <submittedName>
        <fullName evidence="7">KDO2-lipid IV(A) lauroyltransferase</fullName>
        <ecNumber evidence="7">2.3.1.241</ecNumber>
    </submittedName>
</protein>
<dbReference type="Proteomes" id="UP000519004">
    <property type="component" value="Unassembled WGS sequence"/>
</dbReference>
<dbReference type="GO" id="GO:0009247">
    <property type="term" value="P:glycolipid biosynthetic process"/>
    <property type="evidence" value="ECO:0007669"/>
    <property type="project" value="UniProtKB-ARBA"/>
</dbReference>
<dbReference type="EMBL" id="JACHHX010000007">
    <property type="protein sequence ID" value="MBB5015414.1"/>
    <property type="molecule type" value="Genomic_DNA"/>
</dbReference>
<dbReference type="CDD" id="cd07984">
    <property type="entry name" value="LPLAT_LABLAT-like"/>
    <property type="match status" value="1"/>
</dbReference>
<organism evidence="7 8">
    <name type="scientific">Rehaibacterium terrae</name>
    <dbReference type="NCBI Taxonomy" id="1341696"/>
    <lineage>
        <taxon>Bacteria</taxon>
        <taxon>Pseudomonadati</taxon>
        <taxon>Pseudomonadota</taxon>
        <taxon>Gammaproteobacteria</taxon>
        <taxon>Lysobacterales</taxon>
        <taxon>Lysobacteraceae</taxon>
        <taxon>Rehaibacterium</taxon>
    </lineage>
</organism>
<gene>
    <name evidence="7" type="ORF">HNQ58_001312</name>
</gene>
<evidence type="ECO:0000256" key="1">
    <source>
        <dbReference type="ARBA" id="ARBA00004533"/>
    </source>
</evidence>
<dbReference type="GO" id="GO:0005886">
    <property type="term" value="C:plasma membrane"/>
    <property type="evidence" value="ECO:0007669"/>
    <property type="project" value="UniProtKB-SubCell"/>
</dbReference>
<keyword evidence="3" id="KW-0997">Cell inner membrane</keyword>
<proteinExistence type="predicted"/>
<dbReference type="GO" id="GO:0008913">
    <property type="term" value="F:Kdo2-lipid IVA acyltransferase activity"/>
    <property type="evidence" value="ECO:0007669"/>
    <property type="project" value="UniProtKB-EC"/>
</dbReference>
<dbReference type="PIRSF" id="PIRSF026649">
    <property type="entry name" value="MsbB"/>
    <property type="match status" value="1"/>
</dbReference>
<evidence type="ECO:0000256" key="6">
    <source>
        <dbReference type="ARBA" id="ARBA00023315"/>
    </source>
</evidence>
<evidence type="ECO:0000256" key="2">
    <source>
        <dbReference type="ARBA" id="ARBA00022475"/>
    </source>
</evidence>
<keyword evidence="2" id="KW-1003">Cell membrane</keyword>
<evidence type="ECO:0000256" key="4">
    <source>
        <dbReference type="ARBA" id="ARBA00022679"/>
    </source>
</evidence>
<dbReference type="InterPro" id="IPR004960">
    <property type="entry name" value="LipA_acyltrans"/>
</dbReference>
<dbReference type="RefSeq" id="WP_183948106.1">
    <property type="nucleotide sequence ID" value="NZ_JACHHX010000007.1"/>
</dbReference>
<keyword evidence="4 7" id="KW-0808">Transferase</keyword>
<comment type="caution">
    <text evidence="7">The sequence shown here is derived from an EMBL/GenBank/DDBJ whole genome shotgun (WGS) entry which is preliminary data.</text>
</comment>